<feature type="domain" description="Heterokaryon incompatibility" evidence="1">
    <location>
        <begin position="1"/>
        <end position="88"/>
    </location>
</feature>
<dbReference type="Pfam" id="PF26639">
    <property type="entry name" value="Het-6_barrel"/>
    <property type="match status" value="1"/>
</dbReference>
<dbReference type="PANTHER" id="PTHR24148">
    <property type="entry name" value="ANKYRIN REPEAT DOMAIN-CONTAINING PROTEIN 39 HOMOLOG-RELATED"/>
    <property type="match status" value="1"/>
</dbReference>
<evidence type="ECO:0000313" key="2">
    <source>
        <dbReference type="EMBL" id="KAH6677902.1"/>
    </source>
</evidence>
<name>A0A9P9A7V8_9PEZI</name>
<organism evidence="2 3">
    <name type="scientific">Plectosphaerella plurivora</name>
    <dbReference type="NCBI Taxonomy" id="936078"/>
    <lineage>
        <taxon>Eukaryota</taxon>
        <taxon>Fungi</taxon>
        <taxon>Dikarya</taxon>
        <taxon>Ascomycota</taxon>
        <taxon>Pezizomycotina</taxon>
        <taxon>Sordariomycetes</taxon>
        <taxon>Hypocreomycetidae</taxon>
        <taxon>Glomerellales</taxon>
        <taxon>Plectosphaerellaceae</taxon>
        <taxon>Plectosphaerella</taxon>
    </lineage>
</organism>
<sequence length="543" mass="61770">MGAIYRSAARVVVWLGPEADGSTRALELVEWHGKHMSVDWKTGSITHFPSEEHPAFDKGKALVLNDRGPALAKLIARPWFTRVWIRQEIFLAKQDRAVVQCGPKTIMWKAFKDVAFWFGQKLVFYNPDVDAQPDINPQARANMNRLQRLGREVPERLFDAITTAVFSQCTDSRDRVYGVLSMTPDEEREALRITPDYTKHFGFVYRDLALAWLSAKKDLEFLMYAYLGFPEYLDQSRPPNSWIPNWTYRGHGIRTTLPNAGGYIPCEARLVGSGTLRTCGVMVTKLAECFSSDASVDTLRGSLENLRTAFEKLESLKSVYTTREERIEALTRLWFRNNFPDRVIPTDTDQTEYMFFHEGRQYIEEAFERDLDLEKDMNEVELRCLNVFMGPLQRGMIGITENGHLARVPKTAEKGDIFCVLPGCPSTLLLRPAPKVEDGKGHAVVGEAYLDGYMNGEALFGTLPEGWSAVWRKYPGEETATPAYLEDGEEVPVWDDPRWISMGFISEKATESATWQEALDRRNTLSVERLKEKGVPLVDIDLV</sequence>
<dbReference type="OrthoDB" id="4850726at2759"/>
<comment type="caution">
    <text evidence="2">The sequence shown here is derived from an EMBL/GenBank/DDBJ whole genome shotgun (WGS) entry which is preliminary data.</text>
</comment>
<evidence type="ECO:0000313" key="3">
    <source>
        <dbReference type="Proteomes" id="UP000770015"/>
    </source>
</evidence>
<protein>
    <recommendedName>
        <fullName evidence="1">Heterokaryon incompatibility domain-containing protein</fullName>
    </recommendedName>
</protein>
<gene>
    <name evidence="2" type="ORF">F5X68DRAFT_213396</name>
</gene>
<dbReference type="Pfam" id="PF06985">
    <property type="entry name" value="HET"/>
    <property type="match status" value="1"/>
</dbReference>
<proteinExistence type="predicted"/>
<reference evidence="2" key="1">
    <citation type="journal article" date="2021" name="Nat. Commun.">
        <title>Genetic determinants of endophytism in the Arabidopsis root mycobiome.</title>
        <authorList>
            <person name="Mesny F."/>
            <person name="Miyauchi S."/>
            <person name="Thiergart T."/>
            <person name="Pickel B."/>
            <person name="Atanasova L."/>
            <person name="Karlsson M."/>
            <person name="Huettel B."/>
            <person name="Barry K.W."/>
            <person name="Haridas S."/>
            <person name="Chen C."/>
            <person name="Bauer D."/>
            <person name="Andreopoulos W."/>
            <person name="Pangilinan J."/>
            <person name="LaButti K."/>
            <person name="Riley R."/>
            <person name="Lipzen A."/>
            <person name="Clum A."/>
            <person name="Drula E."/>
            <person name="Henrissat B."/>
            <person name="Kohler A."/>
            <person name="Grigoriev I.V."/>
            <person name="Martin F.M."/>
            <person name="Hacquard S."/>
        </authorList>
    </citation>
    <scope>NUCLEOTIDE SEQUENCE</scope>
    <source>
        <strain evidence="2">MPI-SDFR-AT-0117</strain>
    </source>
</reference>
<dbReference type="PANTHER" id="PTHR24148:SF64">
    <property type="entry name" value="HETEROKARYON INCOMPATIBILITY DOMAIN-CONTAINING PROTEIN"/>
    <property type="match status" value="1"/>
</dbReference>
<accession>A0A9P9A7V8</accession>
<dbReference type="InterPro" id="IPR010730">
    <property type="entry name" value="HET"/>
</dbReference>
<dbReference type="AlphaFoldDB" id="A0A9P9A7V8"/>
<keyword evidence="3" id="KW-1185">Reference proteome</keyword>
<evidence type="ECO:0000259" key="1">
    <source>
        <dbReference type="Pfam" id="PF06985"/>
    </source>
</evidence>
<dbReference type="EMBL" id="JAGSXJ010000022">
    <property type="protein sequence ID" value="KAH6677902.1"/>
    <property type="molecule type" value="Genomic_DNA"/>
</dbReference>
<dbReference type="InterPro" id="IPR052895">
    <property type="entry name" value="HetReg/Transcr_Mod"/>
</dbReference>
<dbReference type="Proteomes" id="UP000770015">
    <property type="component" value="Unassembled WGS sequence"/>
</dbReference>